<accession>A0ABM6SZ09</accession>
<organism evidence="1 2">
    <name type="scientific">Streptomyces dengpaensis</name>
    <dbReference type="NCBI Taxonomy" id="2049881"/>
    <lineage>
        <taxon>Bacteria</taxon>
        <taxon>Bacillati</taxon>
        <taxon>Actinomycetota</taxon>
        <taxon>Actinomycetes</taxon>
        <taxon>Kitasatosporales</taxon>
        <taxon>Streptomycetaceae</taxon>
        <taxon>Streptomyces</taxon>
    </lineage>
</organism>
<protein>
    <submittedName>
        <fullName evidence="1">Uncharacterized protein</fullName>
    </submittedName>
</protein>
<gene>
    <name evidence="1" type="ORF">C4B68_34145</name>
</gene>
<name>A0ABM6SZ09_9ACTN</name>
<sequence>MTDRRLMSARRAQEIIEGAELVKAPDWRDTRNWHVVAADGTVLVVVAPSYGGTSRTGRNGWKYFLAAMGPSGNRDPEPTRQQAAARGLAAWKRWVTTAARR</sequence>
<evidence type="ECO:0000313" key="2">
    <source>
        <dbReference type="Proteomes" id="UP000238413"/>
    </source>
</evidence>
<reference evidence="1 2" key="1">
    <citation type="submission" date="2018-02" db="EMBL/GenBank/DDBJ databases">
        <title>Complete genome sequence of Streptomyces dengpaensis, the producer of angucyclines.</title>
        <authorList>
            <person name="Yumei L."/>
        </authorList>
    </citation>
    <scope>NUCLEOTIDE SEQUENCE [LARGE SCALE GENOMIC DNA]</scope>
    <source>
        <strain evidence="1 2">XZHG99</strain>
    </source>
</reference>
<dbReference type="Proteomes" id="UP000238413">
    <property type="component" value="Chromosome"/>
</dbReference>
<proteinExistence type="predicted"/>
<dbReference type="EMBL" id="CP026652">
    <property type="protein sequence ID" value="AVH59993.1"/>
    <property type="molecule type" value="Genomic_DNA"/>
</dbReference>
<dbReference type="InterPro" id="IPR036505">
    <property type="entry name" value="Amidase/PGRP_sf"/>
</dbReference>
<dbReference type="SUPFAM" id="SSF55846">
    <property type="entry name" value="N-acetylmuramoyl-L-alanine amidase-like"/>
    <property type="match status" value="1"/>
</dbReference>
<evidence type="ECO:0000313" key="1">
    <source>
        <dbReference type="EMBL" id="AVH59993.1"/>
    </source>
</evidence>
<keyword evidence="2" id="KW-1185">Reference proteome</keyword>
<dbReference type="RefSeq" id="WP_099500373.1">
    <property type="nucleotide sequence ID" value="NZ_CP026652.1"/>
</dbReference>